<evidence type="ECO:0000313" key="3">
    <source>
        <dbReference type="Proteomes" id="UP000252707"/>
    </source>
</evidence>
<keyword evidence="1" id="KW-0472">Membrane</keyword>
<feature type="transmembrane region" description="Helical" evidence="1">
    <location>
        <begin position="17"/>
        <end position="37"/>
    </location>
</feature>
<keyword evidence="1" id="KW-1133">Transmembrane helix</keyword>
<reference evidence="2 3" key="1">
    <citation type="submission" date="2018-07" db="EMBL/GenBank/DDBJ databases">
        <title>Genomic Encyclopedia of Type Strains, Phase IV (KMG-IV): sequencing the most valuable type-strain genomes for metagenomic binning, comparative biology and taxonomic classification.</title>
        <authorList>
            <person name="Goeker M."/>
        </authorList>
    </citation>
    <scope>NUCLEOTIDE SEQUENCE [LARGE SCALE GENOMIC DNA]</scope>
    <source>
        <strain evidence="2 3">DSM 26407</strain>
    </source>
</reference>
<dbReference type="EMBL" id="QPJY01000003">
    <property type="protein sequence ID" value="RCX31315.1"/>
    <property type="molecule type" value="Genomic_DNA"/>
</dbReference>
<protein>
    <submittedName>
        <fullName evidence="2">Uncharacterized protein</fullName>
    </submittedName>
</protein>
<organism evidence="2 3">
    <name type="scientific">Thioalbus denitrificans</name>
    <dbReference type="NCBI Taxonomy" id="547122"/>
    <lineage>
        <taxon>Bacteria</taxon>
        <taxon>Pseudomonadati</taxon>
        <taxon>Pseudomonadota</taxon>
        <taxon>Gammaproteobacteria</taxon>
        <taxon>Chromatiales</taxon>
        <taxon>Ectothiorhodospiraceae</taxon>
        <taxon>Thioalbus</taxon>
    </lineage>
</organism>
<proteinExistence type="predicted"/>
<evidence type="ECO:0000313" key="2">
    <source>
        <dbReference type="EMBL" id="RCX31315.1"/>
    </source>
</evidence>
<comment type="caution">
    <text evidence="2">The sequence shown here is derived from an EMBL/GenBank/DDBJ whole genome shotgun (WGS) entry which is preliminary data.</text>
</comment>
<evidence type="ECO:0000256" key="1">
    <source>
        <dbReference type="SAM" id="Phobius"/>
    </source>
</evidence>
<accession>A0A369CDX5</accession>
<keyword evidence="3" id="KW-1185">Reference proteome</keyword>
<gene>
    <name evidence="2" type="ORF">DFQ59_103283</name>
</gene>
<name>A0A369CDX5_9GAMM</name>
<dbReference type="Proteomes" id="UP000252707">
    <property type="component" value="Unassembled WGS sequence"/>
</dbReference>
<sequence length="38" mass="4356">MDSHRDPRRLRRANLRLAWLLGLVAVGFLVGFILVNLP</sequence>
<dbReference type="AlphaFoldDB" id="A0A369CDX5"/>
<keyword evidence="1" id="KW-0812">Transmembrane</keyword>